<feature type="region of interest" description="Disordered" evidence="1">
    <location>
        <begin position="24"/>
        <end position="99"/>
    </location>
</feature>
<dbReference type="OrthoDB" id="7846629at2"/>
<dbReference type="Proteomes" id="UP000001302">
    <property type="component" value="Chromosome"/>
</dbReference>
<feature type="domain" description="SCP" evidence="3">
    <location>
        <begin position="109"/>
        <end position="220"/>
    </location>
</feature>
<dbReference type="eggNOG" id="COG2340">
    <property type="taxonomic scope" value="Bacteria"/>
</dbReference>
<evidence type="ECO:0000259" key="3">
    <source>
        <dbReference type="Pfam" id="PF00188"/>
    </source>
</evidence>
<evidence type="ECO:0000313" key="4">
    <source>
        <dbReference type="EMBL" id="ADM10128.1"/>
    </source>
</evidence>
<dbReference type="PANTHER" id="PTHR31157:SF1">
    <property type="entry name" value="SCP DOMAIN-CONTAINING PROTEIN"/>
    <property type="match status" value="1"/>
</dbReference>
<protein>
    <recommendedName>
        <fullName evidence="3">SCP domain-containing protein</fullName>
    </recommendedName>
</protein>
<dbReference type="InterPro" id="IPR014044">
    <property type="entry name" value="CAP_dom"/>
</dbReference>
<dbReference type="KEGG" id="pbr:PB2503_10384"/>
<dbReference type="PROSITE" id="PS51257">
    <property type="entry name" value="PROKAR_LIPOPROTEIN"/>
    <property type="match status" value="1"/>
</dbReference>
<reference evidence="5" key="1">
    <citation type="submission" date="2010-08" db="EMBL/GenBank/DDBJ databases">
        <title>Genome sequence of Parvularcula bermudensis HTCC2503.</title>
        <authorList>
            <person name="Kang D.-M."/>
            <person name="Oh H.-M."/>
            <person name="Cho J.-C."/>
        </authorList>
    </citation>
    <scope>NUCLEOTIDE SEQUENCE [LARGE SCALE GENOMIC DNA]</scope>
    <source>
        <strain evidence="5">ATCC BAA-594 / HTCC2503 / KCTC 12087</strain>
    </source>
</reference>
<dbReference type="Gene3D" id="3.40.33.10">
    <property type="entry name" value="CAP"/>
    <property type="match status" value="1"/>
</dbReference>
<feature type="compositionally biased region" description="Acidic residues" evidence="1">
    <location>
        <begin position="78"/>
        <end position="95"/>
    </location>
</feature>
<feature type="chain" id="PRO_5003140590" description="SCP domain-containing protein" evidence="2">
    <location>
        <begin position="20"/>
        <end position="230"/>
    </location>
</feature>
<sequence>MSRFHYIGCGVLTLLAACATDQGSATPAVTEVRAPKAMEPGEGQQDSPAAEAKAPTDKSQPTAAVTGLAPDDGHTDDTQTDDTQIDDAQTGDEESVVSPERAAANAAIAEVNQLRAATGAQPLVYDPDLTAVARRHVADMADREVVTTEDAEGRGLDGRLTAADAPRAYSASLVAGGYTTITAALKAWQDNPAQITRLLDPKFDQIGFAVIEDRQSRYGFYIEAIVASSD</sequence>
<accession>E0TG09</accession>
<evidence type="ECO:0000256" key="1">
    <source>
        <dbReference type="SAM" id="MobiDB-lite"/>
    </source>
</evidence>
<reference evidence="4 5" key="2">
    <citation type="journal article" date="2011" name="J. Bacteriol.">
        <title>Complete genome sequence of strain HTCC2503T of Parvularcula bermudensis, the type species of the order "Parvularculales" in the class Alphaproteobacteria.</title>
        <authorList>
            <person name="Oh H.M."/>
            <person name="Kang I."/>
            <person name="Vergin K.L."/>
            <person name="Kang D."/>
            <person name="Rhee K.H."/>
            <person name="Giovannoni S.J."/>
            <person name="Cho J.C."/>
        </authorList>
    </citation>
    <scope>NUCLEOTIDE SEQUENCE [LARGE SCALE GENOMIC DNA]</scope>
    <source>
        <strain evidence="5">ATCC BAA-594 / HTCC2503 / KCTC 12087</strain>
    </source>
</reference>
<gene>
    <name evidence="4" type="ordered locus">PB2503_10384</name>
</gene>
<evidence type="ECO:0000313" key="5">
    <source>
        <dbReference type="Proteomes" id="UP000001302"/>
    </source>
</evidence>
<proteinExistence type="predicted"/>
<keyword evidence="2" id="KW-0732">Signal</keyword>
<dbReference type="AlphaFoldDB" id="E0TG09"/>
<dbReference type="HOGENOM" id="CLU_1203889_0_0_5"/>
<dbReference type="SUPFAM" id="SSF55797">
    <property type="entry name" value="PR-1-like"/>
    <property type="match status" value="1"/>
</dbReference>
<dbReference type="EMBL" id="CP002156">
    <property type="protein sequence ID" value="ADM10128.1"/>
    <property type="molecule type" value="Genomic_DNA"/>
</dbReference>
<dbReference type="STRING" id="314260.PB2503_10384"/>
<organism evidence="4 5">
    <name type="scientific">Parvularcula bermudensis (strain ATCC BAA-594 / HTCC2503 / KCTC 12087)</name>
    <dbReference type="NCBI Taxonomy" id="314260"/>
    <lineage>
        <taxon>Bacteria</taxon>
        <taxon>Pseudomonadati</taxon>
        <taxon>Pseudomonadota</taxon>
        <taxon>Alphaproteobacteria</taxon>
        <taxon>Parvularculales</taxon>
        <taxon>Parvularculaceae</taxon>
        <taxon>Parvularcula</taxon>
    </lineage>
</organism>
<dbReference type="RefSeq" id="WP_013301102.1">
    <property type="nucleotide sequence ID" value="NC_014414.1"/>
</dbReference>
<evidence type="ECO:0000256" key="2">
    <source>
        <dbReference type="SAM" id="SignalP"/>
    </source>
</evidence>
<name>E0TG09_PARBH</name>
<dbReference type="CDD" id="cd05379">
    <property type="entry name" value="CAP_bacterial"/>
    <property type="match status" value="1"/>
</dbReference>
<dbReference type="PANTHER" id="PTHR31157">
    <property type="entry name" value="SCP DOMAIN-CONTAINING PROTEIN"/>
    <property type="match status" value="1"/>
</dbReference>
<keyword evidence="5" id="KW-1185">Reference proteome</keyword>
<dbReference type="InterPro" id="IPR035940">
    <property type="entry name" value="CAP_sf"/>
</dbReference>
<feature type="signal peptide" evidence="2">
    <location>
        <begin position="1"/>
        <end position="19"/>
    </location>
</feature>
<dbReference type="Pfam" id="PF00188">
    <property type="entry name" value="CAP"/>
    <property type="match status" value="1"/>
</dbReference>